<comment type="caution">
    <text evidence="2">The sequence shown here is derived from an EMBL/GenBank/DDBJ whole genome shotgun (WGS) entry which is preliminary data.</text>
</comment>
<organism evidence="2 3">
    <name type="scientific">Effrenium voratum</name>
    <dbReference type="NCBI Taxonomy" id="2562239"/>
    <lineage>
        <taxon>Eukaryota</taxon>
        <taxon>Sar</taxon>
        <taxon>Alveolata</taxon>
        <taxon>Dinophyceae</taxon>
        <taxon>Suessiales</taxon>
        <taxon>Symbiodiniaceae</taxon>
        <taxon>Effrenium</taxon>
    </lineage>
</organism>
<dbReference type="Pfam" id="PF22633">
    <property type="entry name" value="F5_F8_type_C_2"/>
    <property type="match status" value="1"/>
</dbReference>
<accession>A0AA36NCP3</accession>
<proteinExistence type="predicted"/>
<dbReference type="SUPFAM" id="SSF49785">
    <property type="entry name" value="Galactose-binding domain-like"/>
    <property type="match status" value="1"/>
</dbReference>
<feature type="chain" id="PRO_5041236241" evidence="1">
    <location>
        <begin position="18"/>
        <end position="230"/>
    </location>
</feature>
<feature type="signal peptide" evidence="1">
    <location>
        <begin position="1"/>
        <end position="17"/>
    </location>
</feature>
<dbReference type="AlphaFoldDB" id="A0AA36NCP3"/>
<protein>
    <submittedName>
        <fullName evidence="2">Uncharacterized protein</fullName>
    </submittedName>
</protein>
<evidence type="ECO:0000313" key="2">
    <source>
        <dbReference type="EMBL" id="CAJ1398556.1"/>
    </source>
</evidence>
<reference evidence="2" key="1">
    <citation type="submission" date="2023-08" db="EMBL/GenBank/DDBJ databases">
        <authorList>
            <person name="Chen Y."/>
            <person name="Shah S."/>
            <person name="Dougan E. K."/>
            <person name="Thang M."/>
            <person name="Chan C."/>
        </authorList>
    </citation>
    <scope>NUCLEOTIDE SEQUENCE</scope>
</reference>
<dbReference type="InterPro" id="IPR008979">
    <property type="entry name" value="Galactose-bd-like_sf"/>
</dbReference>
<evidence type="ECO:0000313" key="3">
    <source>
        <dbReference type="Proteomes" id="UP001178507"/>
    </source>
</evidence>
<keyword evidence="3" id="KW-1185">Reference proteome</keyword>
<dbReference type="EMBL" id="CAUJNA010003305">
    <property type="protein sequence ID" value="CAJ1398556.1"/>
    <property type="molecule type" value="Genomic_DNA"/>
</dbReference>
<sequence>MLLAIWASLAAVALGDGEFLFSTTTTAAQTPVPVVSADCNPFRGTRYITIGNGNGIQASQCTASWDLYEIRVFDENDNQLSVTATSNTGYDDPYTPFKAVDGSTATFWAGDHDVGMSCSCWDDGKKDGQAIRLDLGSEKTVSRIQLVQGGADDQWAVSKIRVHCHSSSLNSNPLELGISMGTTDITCGINGCSASVLNPGYADTCDGITAAAGAASFGLAMLVGLGLAGQ</sequence>
<evidence type="ECO:0000256" key="1">
    <source>
        <dbReference type="SAM" id="SignalP"/>
    </source>
</evidence>
<dbReference type="Proteomes" id="UP001178507">
    <property type="component" value="Unassembled WGS sequence"/>
</dbReference>
<keyword evidence="1" id="KW-0732">Signal</keyword>
<gene>
    <name evidence="2" type="ORF">EVOR1521_LOCUS22323</name>
</gene>
<name>A0AA36NCP3_9DINO</name>
<dbReference type="Gene3D" id="2.60.120.260">
    <property type="entry name" value="Galactose-binding domain-like"/>
    <property type="match status" value="1"/>
</dbReference>